<dbReference type="STRING" id="229535.A0A0M8NTL6"/>
<dbReference type="AlphaFoldDB" id="A0A0M8NTL6"/>
<dbReference type="OrthoDB" id="5392779at2759"/>
<feature type="region of interest" description="Disordered" evidence="4">
    <location>
        <begin position="14"/>
        <end position="51"/>
    </location>
</feature>
<sequence>MKCVFDPLAKSFPKMPGSLMTRTGGENIDTGEGQTPLTSSEHGKRSSYGIPTPESPILTASASLDFYRSPQQPSPEDRVFYNNLGKPEIEVPVSHNKHERLSRLLLESLPSQNDTERICQAGGDPLILAHEILTMPYDTLSKTSLKTSEALLNIPNANSHPVIIARYMLQLATVLQHLHPDLHEGINSLSETPRDTMERLANLAIDLVIIRDEFLGSIEGLESIMIESMYQANIGSLRRSWVSNRRAMGIAQLMRLDRSDHRTQFEVLELNTRCHPQLMWFRIVFLSCS</sequence>
<keyword evidence="1" id="KW-0805">Transcription regulation</keyword>
<dbReference type="EMBL" id="LHQQ01000363">
    <property type="protein sequence ID" value="KOS37027.1"/>
    <property type="molecule type" value="Genomic_DNA"/>
</dbReference>
<evidence type="ECO:0000313" key="6">
    <source>
        <dbReference type="Proteomes" id="UP000037696"/>
    </source>
</evidence>
<gene>
    <name evidence="5" type="ORF">ACN38_g12201</name>
</gene>
<name>A0A0M8NTL6_9EURO</name>
<dbReference type="PANTHER" id="PTHR47840">
    <property type="entry name" value="ZN(II)2CYS6 TRANSCRIPTION FACTOR (EUROFUNG)-RELATED"/>
    <property type="match status" value="1"/>
</dbReference>
<evidence type="ECO:0000256" key="4">
    <source>
        <dbReference type="SAM" id="MobiDB-lite"/>
    </source>
</evidence>
<protein>
    <submittedName>
        <fullName evidence="5">Uncharacterized protein</fullName>
    </submittedName>
</protein>
<dbReference type="PANTHER" id="PTHR47840:SF1">
    <property type="entry name" value="ZN(II)2CYS6 TRANSCRIPTION FACTOR (EUROFUNG)"/>
    <property type="match status" value="1"/>
</dbReference>
<organism evidence="5 6">
    <name type="scientific">Penicillium nordicum</name>
    <dbReference type="NCBI Taxonomy" id="229535"/>
    <lineage>
        <taxon>Eukaryota</taxon>
        <taxon>Fungi</taxon>
        <taxon>Dikarya</taxon>
        <taxon>Ascomycota</taxon>
        <taxon>Pezizomycotina</taxon>
        <taxon>Eurotiomycetes</taxon>
        <taxon>Eurotiomycetidae</taxon>
        <taxon>Eurotiales</taxon>
        <taxon>Aspergillaceae</taxon>
        <taxon>Penicillium</taxon>
    </lineage>
</organism>
<dbReference type="CDD" id="cd12148">
    <property type="entry name" value="fungal_TF_MHR"/>
    <property type="match status" value="1"/>
</dbReference>
<evidence type="ECO:0000256" key="1">
    <source>
        <dbReference type="ARBA" id="ARBA00023015"/>
    </source>
</evidence>
<evidence type="ECO:0000256" key="2">
    <source>
        <dbReference type="ARBA" id="ARBA00023163"/>
    </source>
</evidence>
<keyword evidence="2" id="KW-0804">Transcription</keyword>
<comment type="caution">
    <text evidence="5">The sequence shown here is derived from an EMBL/GenBank/DDBJ whole genome shotgun (WGS) entry which is preliminary data.</text>
</comment>
<accession>A0A0M8NTL6</accession>
<evidence type="ECO:0000313" key="5">
    <source>
        <dbReference type="EMBL" id="KOS37027.1"/>
    </source>
</evidence>
<keyword evidence="6" id="KW-1185">Reference proteome</keyword>
<reference evidence="5 6" key="1">
    <citation type="submission" date="2015-08" db="EMBL/GenBank/DDBJ databases">
        <title>Genome sequencing of Penicillium nordicum.</title>
        <authorList>
            <person name="Nguyen H.D."/>
            <person name="Seifert K.A."/>
        </authorList>
    </citation>
    <scope>NUCLEOTIDE SEQUENCE [LARGE SCALE GENOMIC DNA]</scope>
    <source>
        <strain evidence="5 6">DAOMC 185683</strain>
    </source>
</reference>
<keyword evidence="3" id="KW-0539">Nucleus</keyword>
<evidence type="ECO:0000256" key="3">
    <source>
        <dbReference type="ARBA" id="ARBA00023242"/>
    </source>
</evidence>
<dbReference type="Proteomes" id="UP000037696">
    <property type="component" value="Unassembled WGS sequence"/>
</dbReference>
<proteinExistence type="predicted"/>